<feature type="compositionally biased region" description="Polar residues" evidence="1">
    <location>
        <begin position="383"/>
        <end position="394"/>
    </location>
</feature>
<sequence length="1166" mass="126024">MPKPTLIQSLLGRPSQTYSFPQQKEYHSSKHELIRIATTRTECHEAPGASLLPGLPPTSSVSPSVLSEHVSAQVVPNSDVHSPPRTFQGSTRSVHFQKERTTDSDLLPKRSLIRQIASFHTAPPAQHGHTSYLNPLQYFRTDRHQVDFTRTAELALDGDAAEDDMFYTPRSSTYSSPRASRSSTLLLLDSHALANALLPLHSAAAPPELDTTVATPVSRTPSDSSLSSHASSSTDHDEAGSSFSSSCATTSTRITTPLSSDHGALKPGEDVVETVAISTSPQRSPSPHRSAPSPSPINQPAQQPEEAVQSTTTTASQTVSLVSDSPARSESPVRLRPLSISSLPSCNNMEGDAMATRRRSQVEARMTMYTDEDWANEVKMSTAKMTSTNTSSPRRMSRPLHPDLLPPIPTGSPTGTSHFLEPPTTFPQATPRPGARSRSKADRSSRHSHRQSRGRMSALWEEDESEYSTAPSSCEPSRAPTPVHFTESLSSLTPSSTAPSSPGPLHPLFLSNTNPMDKYMLSDEQSQLDESPDAMLQDYARLRGQLRSRPSSPVRSPLVPSESSTMSSSLPTYSIPTPFPGSVSNSPPTGYTSLTLPRANYANETGKAMRDGKVDLVRAGVAQSSMATIEVVRGASLAVRSRPGNRRGFSLTLSFGLKGKKPERRRSVNRKESMTPAHLRSTLPLPVAFTSHLPPPSFCPPSHVLVQVFAVALDGLDSLLVQEKIDDGSGGASAGSLRKGRAGFIPGRSFVGRAMECGFEVKDEVCKRGEWVVGLLDVRKCGALAEFILVERHRVFRSPQPCARPITLFPPRRRKHTRSMSLPSQQHPTFTPSPLVPPAPLSLEELALLPLIGLSAHRAVRSFADVLSTPRTRDLESRPRMLILQGHDGPGCLALQLLARKGVRVSVQVPESAVCDILESSTEGTSQDESRIERVETRIRDWGAEEVCVGTPVEVLQRFADECRSFDAVLDTVGGVAIWEAAQRMLLLSPSAATARHASKSSPAFSVLQAHPDAPEKTSKFSPSQAQFTTLVGDTPNRAIPKAQDNLKSGFRSLRRAITTSSQGKTAPIKVLNDGKKSVKRTVGYTWVSVAADVDFEGEDVRDTLAAVVAMVEEGVMRPWAGLGDPEDQDTKVLPLERAPEVFRRDAAGPLGVLKDGGTCVVKISD</sequence>
<evidence type="ECO:0000313" key="3">
    <source>
        <dbReference type="Proteomes" id="UP000287166"/>
    </source>
</evidence>
<evidence type="ECO:0000256" key="1">
    <source>
        <dbReference type="SAM" id="MobiDB-lite"/>
    </source>
</evidence>
<dbReference type="Gene3D" id="3.90.180.10">
    <property type="entry name" value="Medium-chain alcohol dehydrogenases, catalytic domain"/>
    <property type="match status" value="1"/>
</dbReference>
<feature type="compositionally biased region" description="Low complexity" evidence="1">
    <location>
        <begin position="222"/>
        <end position="233"/>
    </location>
</feature>
<dbReference type="GO" id="GO:0005739">
    <property type="term" value="C:mitochondrion"/>
    <property type="evidence" value="ECO:0007669"/>
    <property type="project" value="TreeGrafter"/>
</dbReference>
<dbReference type="OrthoDB" id="201656at2759"/>
<evidence type="ECO:0000313" key="2">
    <source>
        <dbReference type="EMBL" id="GBE79129.1"/>
    </source>
</evidence>
<feature type="compositionally biased region" description="Low complexity" evidence="1">
    <location>
        <begin position="278"/>
        <end position="292"/>
    </location>
</feature>
<dbReference type="InterPro" id="IPR036291">
    <property type="entry name" value="NAD(P)-bd_dom_sf"/>
</dbReference>
<dbReference type="Gene3D" id="3.40.50.720">
    <property type="entry name" value="NAD(P)-binding Rossmann-like Domain"/>
    <property type="match status" value="1"/>
</dbReference>
<reference evidence="2 3" key="1">
    <citation type="journal article" date="2018" name="Sci. Rep.">
        <title>Genome sequence of the cauliflower mushroom Sparassis crispa (Hanabiratake) and its association with beneficial usage.</title>
        <authorList>
            <person name="Kiyama R."/>
            <person name="Furutani Y."/>
            <person name="Kawaguchi K."/>
            <person name="Nakanishi T."/>
        </authorList>
    </citation>
    <scope>NUCLEOTIDE SEQUENCE [LARGE SCALE GENOMIC DNA]</scope>
</reference>
<dbReference type="GeneID" id="38776046"/>
<feature type="region of interest" description="Disordered" evidence="1">
    <location>
        <begin position="46"/>
        <end position="103"/>
    </location>
</feature>
<dbReference type="Proteomes" id="UP000287166">
    <property type="component" value="Unassembled WGS sequence"/>
</dbReference>
<feature type="compositionally biased region" description="Low complexity" evidence="1">
    <location>
        <begin position="547"/>
        <end position="573"/>
    </location>
</feature>
<dbReference type="InterPro" id="IPR011032">
    <property type="entry name" value="GroES-like_sf"/>
</dbReference>
<dbReference type="AlphaFoldDB" id="A0A401GAF6"/>
<keyword evidence="3" id="KW-1185">Reference proteome</keyword>
<dbReference type="RefSeq" id="XP_027610042.1">
    <property type="nucleotide sequence ID" value="XM_027754241.1"/>
</dbReference>
<comment type="caution">
    <text evidence="2">The sequence shown here is derived from an EMBL/GenBank/DDBJ whole genome shotgun (WGS) entry which is preliminary data.</text>
</comment>
<accession>A0A401GAF6</accession>
<feature type="region of interest" description="Disordered" evidence="1">
    <location>
        <begin position="213"/>
        <end position="360"/>
    </location>
</feature>
<feature type="compositionally biased region" description="Low complexity" evidence="1">
    <location>
        <begin position="305"/>
        <end position="319"/>
    </location>
</feature>
<gene>
    <name evidence="2" type="ORF">SCP_0203260</name>
</gene>
<feature type="compositionally biased region" description="Low complexity" evidence="1">
    <location>
        <begin position="46"/>
        <end position="67"/>
    </location>
</feature>
<feature type="compositionally biased region" description="Low complexity" evidence="1">
    <location>
        <begin position="332"/>
        <end position="345"/>
    </location>
</feature>
<dbReference type="SUPFAM" id="SSF50129">
    <property type="entry name" value="GroES-like"/>
    <property type="match status" value="1"/>
</dbReference>
<dbReference type="PANTHER" id="PTHR11695">
    <property type="entry name" value="ALCOHOL DEHYDROGENASE RELATED"/>
    <property type="match status" value="1"/>
</dbReference>
<feature type="region of interest" description="Disordered" evidence="1">
    <location>
        <begin position="380"/>
        <end position="511"/>
    </location>
</feature>
<feature type="compositionally biased region" description="Low complexity" evidence="1">
    <location>
        <begin position="241"/>
        <end position="252"/>
    </location>
</feature>
<dbReference type="STRING" id="139825.A0A401GAF6"/>
<protein>
    <submittedName>
        <fullName evidence="2">Uncharacterized protein</fullName>
    </submittedName>
</protein>
<feature type="compositionally biased region" description="Low complexity" evidence="1">
    <location>
        <begin position="486"/>
        <end position="500"/>
    </location>
</feature>
<organism evidence="2 3">
    <name type="scientific">Sparassis crispa</name>
    <dbReference type="NCBI Taxonomy" id="139825"/>
    <lineage>
        <taxon>Eukaryota</taxon>
        <taxon>Fungi</taxon>
        <taxon>Dikarya</taxon>
        <taxon>Basidiomycota</taxon>
        <taxon>Agaricomycotina</taxon>
        <taxon>Agaricomycetes</taxon>
        <taxon>Polyporales</taxon>
        <taxon>Sparassidaceae</taxon>
        <taxon>Sparassis</taxon>
    </lineage>
</organism>
<name>A0A401GAF6_9APHY</name>
<dbReference type="InParanoid" id="A0A401GAF6"/>
<dbReference type="SUPFAM" id="SSF51735">
    <property type="entry name" value="NAD(P)-binding Rossmann-fold domains"/>
    <property type="match status" value="1"/>
</dbReference>
<proteinExistence type="predicted"/>
<dbReference type="PANTHER" id="PTHR11695:SF294">
    <property type="entry name" value="RETICULON-4-INTERACTING PROTEIN 1, MITOCHONDRIAL"/>
    <property type="match status" value="1"/>
</dbReference>
<dbReference type="EMBL" id="BFAD01000002">
    <property type="protein sequence ID" value="GBE79129.1"/>
    <property type="molecule type" value="Genomic_DNA"/>
</dbReference>
<feature type="region of interest" description="Disordered" evidence="1">
    <location>
        <begin position="544"/>
        <end position="573"/>
    </location>
</feature>
<feature type="compositionally biased region" description="Polar residues" evidence="1">
    <location>
        <begin position="74"/>
        <end position="94"/>
    </location>
</feature>
<dbReference type="InterPro" id="IPR050700">
    <property type="entry name" value="YIM1/Zinc_Alcohol_DH_Fams"/>
</dbReference>